<dbReference type="SUPFAM" id="SSF51197">
    <property type="entry name" value="Clavaminate synthase-like"/>
    <property type="match status" value="1"/>
</dbReference>
<dbReference type="PANTHER" id="PTHR37563:SF2">
    <property type="entry name" value="PHYTANOYL-COA DIOXYGENASE FAMILY PROTEIN (AFU_ORTHOLOGUE AFUA_2G03330)"/>
    <property type="match status" value="1"/>
</dbReference>
<dbReference type="Gene3D" id="2.60.120.620">
    <property type="entry name" value="q2cbj1_9rhob like domain"/>
    <property type="match status" value="1"/>
</dbReference>
<accession>A0A1E7ERB0</accession>
<sequence length="169" mass="18606">MKEESIQNTNLRIGKMPPRIVVFVALQDIPSNEYGSTGFITGTHNSQAHGLIYGRDGIDNNEDNSIDDDLRKKARRDLILDNVSTNGVRTTAGFKCGEMLIYDASVLHWGLKNSVVDNDRCMLYFGVARSGSPALLDQDQPLPPDQFEVIPPVLLQDITGANTKSSKKS</sequence>
<dbReference type="PANTHER" id="PTHR37563">
    <property type="entry name" value="PHYTANOYL-COA DIOXYGENASE FAMILY PROTEIN (AFU_ORTHOLOGUE AFUA_2G03330)"/>
    <property type="match status" value="1"/>
</dbReference>
<protein>
    <recommendedName>
        <fullName evidence="3">Phytanoyl-CoA dioxygenase</fullName>
    </recommendedName>
</protein>
<reference evidence="1 2" key="1">
    <citation type="submission" date="2016-09" db="EMBL/GenBank/DDBJ databases">
        <title>Extensive genetic diversity and differential bi-allelic expression allows diatom success in the polar Southern Ocean.</title>
        <authorList>
            <consortium name="DOE Joint Genome Institute"/>
            <person name="Mock T."/>
            <person name="Otillar R.P."/>
            <person name="Strauss J."/>
            <person name="Dupont C."/>
            <person name="Frickenhaus S."/>
            <person name="Maumus F."/>
            <person name="Mcmullan M."/>
            <person name="Sanges R."/>
            <person name="Schmutz J."/>
            <person name="Toseland A."/>
            <person name="Valas R."/>
            <person name="Veluchamy A."/>
            <person name="Ward B.J."/>
            <person name="Allen A."/>
            <person name="Barry K."/>
            <person name="Falciatore A."/>
            <person name="Ferrante M."/>
            <person name="Fortunato A.E."/>
            <person name="Gloeckner G."/>
            <person name="Gruber A."/>
            <person name="Hipkin R."/>
            <person name="Janech M."/>
            <person name="Kroth P."/>
            <person name="Leese F."/>
            <person name="Lindquist E."/>
            <person name="Lyon B.R."/>
            <person name="Martin J."/>
            <person name="Mayer C."/>
            <person name="Parker M."/>
            <person name="Quesneville H."/>
            <person name="Raymond J."/>
            <person name="Uhlig C."/>
            <person name="Valentin K.U."/>
            <person name="Worden A.Z."/>
            <person name="Armbrust E.V."/>
            <person name="Bowler C."/>
            <person name="Green B."/>
            <person name="Moulton V."/>
            <person name="Van Oosterhout C."/>
            <person name="Grigoriev I."/>
        </authorList>
    </citation>
    <scope>NUCLEOTIDE SEQUENCE [LARGE SCALE GENOMIC DNA]</scope>
    <source>
        <strain evidence="1 2">CCMP1102</strain>
    </source>
</reference>
<organism evidence="1 2">
    <name type="scientific">Fragilariopsis cylindrus CCMP1102</name>
    <dbReference type="NCBI Taxonomy" id="635003"/>
    <lineage>
        <taxon>Eukaryota</taxon>
        <taxon>Sar</taxon>
        <taxon>Stramenopiles</taxon>
        <taxon>Ochrophyta</taxon>
        <taxon>Bacillariophyta</taxon>
        <taxon>Bacillariophyceae</taxon>
        <taxon>Bacillariophycidae</taxon>
        <taxon>Bacillariales</taxon>
        <taxon>Bacillariaceae</taxon>
        <taxon>Fragilariopsis</taxon>
    </lineage>
</organism>
<evidence type="ECO:0008006" key="3">
    <source>
        <dbReference type="Google" id="ProtNLM"/>
    </source>
</evidence>
<evidence type="ECO:0000313" key="1">
    <source>
        <dbReference type="EMBL" id="OEU08550.1"/>
    </source>
</evidence>
<keyword evidence="2" id="KW-1185">Reference proteome</keyword>
<dbReference type="InParanoid" id="A0A1E7ERB0"/>
<proteinExistence type="predicted"/>
<gene>
    <name evidence="1" type="ORF">FRACYDRAFT_271652</name>
</gene>
<dbReference type="AlphaFoldDB" id="A0A1E7ERB0"/>
<evidence type="ECO:0000313" key="2">
    <source>
        <dbReference type="Proteomes" id="UP000095751"/>
    </source>
</evidence>
<dbReference type="Proteomes" id="UP000095751">
    <property type="component" value="Unassembled WGS sequence"/>
</dbReference>
<dbReference type="InterPro" id="IPR051961">
    <property type="entry name" value="Fungal_Metabolite_Diox"/>
</dbReference>
<dbReference type="EMBL" id="KV784379">
    <property type="protein sequence ID" value="OEU08550.1"/>
    <property type="molecule type" value="Genomic_DNA"/>
</dbReference>
<name>A0A1E7ERB0_9STRA</name>
<dbReference type="KEGG" id="fcy:FRACYDRAFT_271652"/>